<dbReference type="AlphaFoldDB" id="A0A2K3DR50"/>
<dbReference type="Gramene" id="PNW83025">
    <property type="protein sequence ID" value="PNW83025"/>
    <property type="gene ID" value="CHLRE_06g303536v5"/>
</dbReference>
<feature type="compositionally biased region" description="Low complexity" evidence="2">
    <location>
        <begin position="250"/>
        <end position="259"/>
    </location>
</feature>
<feature type="region of interest" description="Disordered" evidence="2">
    <location>
        <begin position="1"/>
        <end position="160"/>
    </location>
</feature>
<feature type="compositionally biased region" description="Low complexity" evidence="2">
    <location>
        <begin position="1"/>
        <end position="22"/>
    </location>
</feature>
<feature type="compositionally biased region" description="Basic and acidic residues" evidence="2">
    <location>
        <begin position="43"/>
        <end position="63"/>
    </location>
</feature>
<accession>A0A2K3DR50</accession>
<keyword evidence="4" id="KW-1185">Reference proteome</keyword>
<evidence type="ECO:0000313" key="4">
    <source>
        <dbReference type="Proteomes" id="UP000006906"/>
    </source>
</evidence>
<dbReference type="KEGG" id="cre:CHLRE_06g303536v5"/>
<feature type="coiled-coil region" evidence="1">
    <location>
        <begin position="515"/>
        <end position="553"/>
    </location>
</feature>
<name>A0A2K3DR50_CHLRE</name>
<feature type="region of interest" description="Disordered" evidence="2">
    <location>
        <begin position="569"/>
        <end position="591"/>
    </location>
</feature>
<dbReference type="OrthoDB" id="549092at2759"/>
<dbReference type="GeneID" id="66053884"/>
<evidence type="ECO:0000256" key="2">
    <source>
        <dbReference type="SAM" id="MobiDB-lite"/>
    </source>
</evidence>
<dbReference type="InParanoid" id="A0A2K3DR50"/>
<feature type="region of interest" description="Disordered" evidence="2">
    <location>
        <begin position="194"/>
        <end position="268"/>
    </location>
</feature>
<feature type="compositionally biased region" description="Polar residues" evidence="2">
    <location>
        <begin position="209"/>
        <end position="222"/>
    </location>
</feature>
<feature type="compositionally biased region" description="Low complexity" evidence="2">
    <location>
        <begin position="234"/>
        <end position="243"/>
    </location>
</feature>
<gene>
    <name evidence="3" type="ORF">CHLRE_06g303536v5</name>
</gene>
<keyword evidence="1" id="KW-0175">Coiled coil</keyword>
<dbReference type="RefSeq" id="XP_042924364.1">
    <property type="nucleotide sequence ID" value="XM_043063658.1"/>
</dbReference>
<reference evidence="3 4" key="1">
    <citation type="journal article" date="2007" name="Science">
        <title>The Chlamydomonas genome reveals the evolution of key animal and plant functions.</title>
        <authorList>
            <person name="Merchant S.S."/>
            <person name="Prochnik S.E."/>
            <person name="Vallon O."/>
            <person name="Harris E.H."/>
            <person name="Karpowicz S.J."/>
            <person name="Witman G.B."/>
            <person name="Terry A."/>
            <person name="Salamov A."/>
            <person name="Fritz-Laylin L.K."/>
            <person name="Marechal-Drouard L."/>
            <person name="Marshall W.F."/>
            <person name="Qu L.H."/>
            <person name="Nelson D.R."/>
            <person name="Sanderfoot A.A."/>
            <person name="Spalding M.H."/>
            <person name="Kapitonov V.V."/>
            <person name="Ren Q."/>
            <person name="Ferris P."/>
            <person name="Lindquist E."/>
            <person name="Shapiro H."/>
            <person name="Lucas S.M."/>
            <person name="Grimwood J."/>
            <person name="Schmutz J."/>
            <person name="Cardol P."/>
            <person name="Cerutti H."/>
            <person name="Chanfreau G."/>
            <person name="Chen C.L."/>
            <person name="Cognat V."/>
            <person name="Croft M.T."/>
            <person name="Dent R."/>
            <person name="Dutcher S."/>
            <person name="Fernandez E."/>
            <person name="Fukuzawa H."/>
            <person name="Gonzalez-Ballester D."/>
            <person name="Gonzalez-Halphen D."/>
            <person name="Hallmann A."/>
            <person name="Hanikenne M."/>
            <person name="Hippler M."/>
            <person name="Inwood W."/>
            <person name="Jabbari K."/>
            <person name="Kalanon M."/>
            <person name="Kuras R."/>
            <person name="Lefebvre P.A."/>
            <person name="Lemaire S.D."/>
            <person name="Lobanov A.V."/>
            <person name="Lohr M."/>
            <person name="Manuell A."/>
            <person name="Meier I."/>
            <person name="Mets L."/>
            <person name="Mittag M."/>
            <person name="Mittelmeier T."/>
            <person name="Moroney J.V."/>
            <person name="Moseley J."/>
            <person name="Napoli C."/>
            <person name="Nedelcu A.M."/>
            <person name="Niyogi K."/>
            <person name="Novoselov S.V."/>
            <person name="Paulsen I.T."/>
            <person name="Pazour G."/>
            <person name="Purton S."/>
            <person name="Ral J.P."/>
            <person name="Riano-Pachon D.M."/>
            <person name="Riekhof W."/>
            <person name="Rymarquis L."/>
            <person name="Schroda M."/>
            <person name="Stern D."/>
            <person name="Umen J."/>
            <person name="Willows R."/>
            <person name="Wilson N."/>
            <person name="Zimmer S.L."/>
            <person name="Allmer J."/>
            <person name="Balk J."/>
            <person name="Bisova K."/>
            <person name="Chen C.J."/>
            <person name="Elias M."/>
            <person name="Gendler K."/>
            <person name="Hauser C."/>
            <person name="Lamb M.R."/>
            <person name="Ledford H."/>
            <person name="Long J.C."/>
            <person name="Minagawa J."/>
            <person name="Page M.D."/>
            <person name="Pan J."/>
            <person name="Pootakham W."/>
            <person name="Roje S."/>
            <person name="Rose A."/>
            <person name="Stahlberg E."/>
            <person name="Terauchi A.M."/>
            <person name="Yang P."/>
            <person name="Ball S."/>
            <person name="Bowler C."/>
            <person name="Dieckmann C.L."/>
            <person name="Gladyshev V.N."/>
            <person name="Green P."/>
            <person name="Jorgensen R."/>
            <person name="Mayfield S."/>
            <person name="Mueller-Roeber B."/>
            <person name="Rajamani S."/>
            <person name="Sayre R.T."/>
            <person name="Brokstein P."/>
            <person name="Dubchak I."/>
            <person name="Goodstein D."/>
            <person name="Hornick L."/>
            <person name="Huang Y.W."/>
            <person name="Jhaveri J."/>
            <person name="Luo Y."/>
            <person name="Martinez D."/>
            <person name="Ngau W.C."/>
            <person name="Otillar B."/>
            <person name="Poliakov A."/>
            <person name="Porter A."/>
            <person name="Szajkowski L."/>
            <person name="Werner G."/>
            <person name="Zhou K."/>
            <person name="Grigoriev I.V."/>
            <person name="Rokhsar D.S."/>
            <person name="Grossman A.R."/>
        </authorList>
    </citation>
    <scope>NUCLEOTIDE SEQUENCE [LARGE SCALE GENOMIC DNA]</scope>
    <source>
        <strain evidence="4">CC-503</strain>
    </source>
</reference>
<organism evidence="3 4">
    <name type="scientific">Chlamydomonas reinhardtii</name>
    <name type="common">Chlamydomonas smithii</name>
    <dbReference type="NCBI Taxonomy" id="3055"/>
    <lineage>
        <taxon>Eukaryota</taxon>
        <taxon>Viridiplantae</taxon>
        <taxon>Chlorophyta</taxon>
        <taxon>core chlorophytes</taxon>
        <taxon>Chlorophyceae</taxon>
        <taxon>CS clade</taxon>
        <taxon>Chlamydomonadales</taxon>
        <taxon>Chlamydomonadaceae</taxon>
        <taxon>Chlamydomonas</taxon>
    </lineage>
</organism>
<sequence length="591" mass="61854">MEQSGSRSHASAAGPSSSGAPPAAEPQDVAAGTSSRSPGKVAFSDRNDEYKYRSRSRRDHDSSNDSDTSSSSSSSSESSDERSRRKRGGKGSSSSSGSSGGRRNGGSRDTDRERDRRESRRPEPSTDRRKEFQRKGAEPAAPGLEHHTSSASTYRVTGSAPGSYPAALPPPHLYPPGLGPGMLGNGMAGAMPSPVLAPPPGTHFGPYSQAGTPTKAYTSPRSAQGPAPTLLMSQPQAAAYGAPMAPPPQLQHQQQQHLSVPPPPAQLPPGTFAGASTLLDPMHALSLQAGMHPHQHQQLLQLPPLPHNALQPLASNGIVTGPGGQPLSLLYDDTTQEVVYADDVMARELAKQGHALLPLGDAYRGKLAALQAAVNGQLLAKREALLQQHARLAARAGEVAAARAGLERDVAALAEDMLGKVRSAESLKQALLGREQAEVDAQLDAIGRLLNDIVSASAAGPADFLNAYRRLADACDRLVARPFKSEVDVAADDLPSEAGVYRQLAEAHGALAKLLAVKDQMIAHLLQEREAMQEELSQVVERYGSELTALEAQAEGYYRRLQALGAAEAEGGEGATAGADGASSRRGTHGG</sequence>
<feature type="compositionally biased region" description="Low complexity" evidence="2">
    <location>
        <begin position="65"/>
        <end position="77"/>
    </location>
</feature>
<evidence type="ECO:0000256" key="1">
    <source>
        <dbReference type="SAM" id="Coils"/>
    </source>
</evidence>
<dbReference type="Proteomes" id="UP000006906">
    <property type="component" value="Chromosome 6"/>
</dbReference>
<feature type="compositionally biased region" description="Basic and acidic residues" evidence="2">
    <location>
        <begin position="106"/>
        <end position="137"/>
    </location>
</feature>
<protein>
    <submittedName>
        <fullName evidence="3">Uncharacterized protein</fullName>
    </submittedName>
</protein>
<dbReference type="EMBL" id="CM008967">
    <property type="protein sequence ID" value="PNW83025.1"/>
    <property type="molecule type" value="Genomic_DNA"/>
</dbReference>
<proteinExistence type="predicted"/>
<evidence type="ECO:0000313" key="3">
    <source>
        <dbReference type="EMBL" id="PNW83025.1"/>
    </source>
</evidence>